<proteinExistence type="predicted"/>
<accession>A0A8X7BJ60</accession>
<dbReference type="Gene3D" id="3.30.420.10">
    <property type="entry name" value="Ribonuclease H-like superfamily/Ribonuclease H"/>
    <property type="match status" value="1"/>
</dbReference>
<dbReference type="EMBL" id="BMAU01021402">
    <property type="protein sequence ID" value="GFY32372.1"/>
    <property type="molecule type" value="Genomic_DNA"/>
</dbReference>
<dbReference type="Proteomes" id="UP000887159">
    <property type="component" value="Unassembled WGS sequence"/>
</dbReference>
<reference evidence="1" key="1">
    <citation type="submission" date="2020-08" db="EMBL/GenBank/DDBJ databases">
        <title>Multicomponent nature underlies the extraordinary mechanical properties of spider dragline silk.</title>
        <authorList>
            <person name="Kono N."/>
            <person name="Nakamura H."/>
            <person name="Mori M."/>
            <person name="Yoshida Y."/>
            <person name="Ohtoshi R."/>
            <person name="Malay A.D."/>
            <person name="Moran D.A.P."/>
            <person name="Tomita M."/>
            <person name="Numata K."/>
            <person name="Arakawa K."/>
        </authorList>
    </citation>
    <scope>NUCLEOTIDE SEQUENCE</scope>
</reference>
<keyword evidence="2" id="KW-1185">Reference proteome</keyword>
<sequence length="224" mass="25589">MEAGWSTRQVARQLGLSACVVRRRWDQWIREMPFTRRTGSGRLRQTSRQEDSHIIRNARVHQTASSAAIQAPVAPSLGVPVFSRTIRRHLAEVHLGSRRPLRVLPLTSDDNHVRVWRLRIERLILAFALQRHTAPTVGVMVWDVIPYNTRSALVLIDGIMATQWYVHDILPPHVLPLMQRLPGAFFQQDNAWPHTARASQDCLHTVATLPWPARSPELSSIEHI</sequence>
<dbReference type="InterPro" id="IPR036397">
    <property type="entry name" value="RNaseH_sf"/>
</dbReference>
<dbReference type="AlphaFoldDB" id="A0A8X7BJ60"/>
<comment type="caution">
    <text evidence="1">The sequence shown here is derived from an EMBL/GenBank/DDBJ whole genome shotgun (WGS) entry which is preliminary data.</text>
</comment>
<evidence type="ECO:0000313" key="1">
    <source>
        <dbReference type="EMBL" id="GFY32372.1"/>
    </source>
</evidence>
<gene>
    <name evidence="1" type="primary">NCL1_39436</name>
    <name evidence="1" type="ORF">TNCV_3558801</name>
</gene>
<dbReference type="GO" id="GO:0003676">
    <property type="term" value="F:nucleic acid binding"/>
    <property type="evidence" value="ECO:0007669"/>
    <property type="project" value="InterPro"/>
</dbReference>
<evidence type="ECO:0000313" key="2">
    <source>
        <dbReference type="Proteomes" id="UP000887159"/>
    </source>
</evidence>
<protein>
    <submittedName>
        <fullName evidence="1">Transposable element Tcb2 transposase</fullName>
    </submittedName>
</protein>
<name>A0A8X7BJ60_TRICX</name>
<organism evidence="1 2">
    <name type="scientific">Trichonephila clavipes</name>
    <name type="common">Golden silk orbweaver</name>
    <name type="synonym">Nephila clavipes</name>
    <dbReference type="NCBI Taxonomy" id="2585209"/>
    <lineage>
        <taxon>Eukaryota</taxon>
        <taxon>Metazoa</taxon>
        <taxon>Ecdysozoa</taxon>
        <taxon>Arthropoda</taxon>
        <taxon>Chelicerata</taxon>
        <taxon>Arachnida</taxon>
        <taxon>Araneae</taxon>
        <taxon>Araneomorphae</taxon>
        <taxon>Entelegynae</taxon>
        <taxon>Araneoidea</taxon>
        <taxon>Nephilidae</taxon>
        <taxon>Trichonephila</taxon>
    </lineage>
</organism>